<keyword evidence="3" id="KW-1185">Reference proteome</keyword>
<feature type="compositionally biased region" description="Polar residues" evidence="1">
    <location>
        <begin position="475"/>
        <end position="488"/>
    </location>
</feature>
<reference evidence="2 3" key="1">
    <citation type="submission" date="2014-03" db="EMBL/GenBank/DDBJ databases">
        <title>The Genome Sequence of Plasmodium fragile nilgiri.</title>
        <authorList>
            <consortium name="The Broad Institute Genomics Platform"/>
            <consortium name="The Broad Institute Genome Sequencing Center for Infectious Disease"/>
            <person name="Neafsey D."/>
            <person name="Duraisingh M."/>
            <person name="Young S.K."/>
            <person name="Zeng Q."/>
            <person name="Gargeya S."/>
            <person name="Abouelleil A."/>
            <person name="Alvarado L."/>
            <person name="Chapman S.B."/>
            <person name="Gainer-Dewar J."/>
            <person name="Goldberg J."/>
            <person name="Griggs A."/>
            <person name="Gujja S."/>
            <person name="Hansen M."/>
            <person name="Howarth C."/>
            <person name="Imamovic A."/>
            <person name="Larimer J."/>
            <person name="Pearson M."/>
            <person name="Poon T.W."/>
            <person name="Priest M."/>
            <person name="Roberts A."/>
            <person name="Saif S."/>
            <person name="Shea T."/>
            <person name="Sykes S."/>
            <person name="Wortman J."/>
            <person name="Nusbaum C."/>
            <person name="Birren B."/>
        </authorList>
    </citation>
    <scope>NUCLEOTIDE SEQUENCE [LARGE SCALE GENOMIC DNA]</scope>
    <source>
        <strain evidence="3">nilgiri</strain>
    </source>
</reference>
<dbReference type="GeneID" id="24266967"/>
<gene>
    <name evidence="2" type="ORF">AK88_01653</name>
</gene>
<dbReference type="RefSeq" id="XP_012334711.1">
    <property type="nucleotide sequence ID" value="XM_012479288.1"/>
</dbReference>
<name>A0A0D9QPQ8_PLAFR</name>
<feature type="compositionally biased region" description="Basic and acidic residues" evidence="1">
    <location>
        <begin position="489"/>
        <end position="503"/>
    </location>
</feature>
<feature type="compositionally biased region" description="Basic and acidic residues" evidence="1">
    <location>
        <begin position="533"/>
        <end position="547"/>
    </location>
</feature>
<dbReference type="VEuPathDB" id="PlasmoDB:AK88_01653"/>
<accession>A0A0D9QPQ8</accession>
<sequence>MEKGEDKRNTLGDVFSPAEESQPGKIWIKGKGQTAGGEKSPLRKLPYLLIPLSVRYPLLAKLLLIFLLSKWLKHAVGNVLLSFLYKKNEKVFQQFIQVLLLQMRQKGGTKGSNKFNFKAVRPMVDSVYSHIQGMMKCLTRVYFFPHGTPCNGLFFSNFISEEAELVSTPRRVSNLWVLRRAYLNLFVALLGHPGENDKGELLLGHTERMHNQPERQLPYPDEQTLYKNIRDLYKVKYENEYQIMMSNDCFSLLHRFFEFAQHTGKKVCSCLHLVLFTTISIYCLCRSLFTLTHHIRALEKKKLYERCCEGGAASDELFRLLIESVEHMSQDLAREDAPLCAERDHHPDEDNDEDNDDGDVPDEQLHIYDELQTKLRLCLSIINRIKGKRSRDASKMVVKQKPKQTHEIPNQPEPVPTYEPPREREMYETEPSRFNIEGETSNGDPTSQRKEQDRDGGLTYAVYLYESRTDEEPTQGKTTNFEDTSAEYSSKERQPQRTQKEENCTEGNKYINGPMESHNASCGSANDTHKRHIEGESCPHHSADPHGSKPPPNVSCEILINELKGAFKKKKQYVYLSKKLCFDQSVGDFVMRDVFPSDAEGESDQGGDHSGSDKTRTERRDENMREEDYLRPMADVPSFRQNIAAAISRQRII</sequence>
<dbReference type="OMA" id="RVSNLWV"/>
<evidence type="ECO:0000256" key="1">
    <source>
        <dbReference type="SAM" id="MobiDB-lite"/>
    </source>
</evidence>
<feature type="compositionally biased region" description="Basic and acidic residues" evidence="1">
    <location>
        <begin position="420"/>
        <end position="431"/>
    </location>
</feature>
<feature type="compositionally biased region" description="Basic and acidic residues" evidence="1">
    <location>
        <begin position="447"/>
        <end position="456"/>
    </location>
</feature>
<evidence type="ECO:0000313" key="3">
    <source>
        <dbReference type="Proteomes" id="UP000054561"/>
    </source>
</evidence>
<organism evidence="2 3">
    <name type="scientific">Plasmodium fragile</name>
    <dbReference type="NCBI Taxonomy" id="5857"/>
    <lineage>
        <taxon>Eukaryota</taxon>
        <taxon>Sar</taxon>
        <taxon>Alveolata</taxon>
        <taxon>Apicomplexa</taxon>
        <taxon>Aconoidasida</taxon>
        <taxon>Haemosporida</taxon>
        <taxon>Plasmodiidae</taxon>
        <taxon>Plasmodium</taxon>
        <taxon>Plasmodium (Plasmodium)</taxon>
    </lineage>
</organism>
<feature type="region of interest" description="Disordered" evidence="1">
    <location>
        <begin position="390"/>
        <end position="551"/>
    </location>
</feature>
<dbReference type="Proteomes" id="UP000054561">
    <property type="component" value="Unassembled WGS sequence"/>
</dbReference>
<feature type="compositionally biased region" description="Basic and acidic residues" evidence="1">
    <location>
        <begin position="606"/>
        <end position="630"/>
    </location>
</feature>
<feature type="region of interest" description="Disordered" evidence="1">
    <location>
        <begin position="597"/>
        <end position="633"/>
    </location>
</feature>
<dbReference type="OrthoDB" id="385524at2759"/>
<dbReference type="EMBL" id="KQ001658">
    <property type="protein sequence ID" value="KJP88772.1"/>
    <property type="molecule type" value="Genomic_DNA"/>
</dbReference>
<dbReference type="AlphaFoldDB" id="A0A0D9QPQ8"/>
<feature type="region of interest" description="Disordered" evidence="1">
    <location>
        <begin position="342"/>
        <end position="362"/>
    </location>
</feature>
<evidence type="ECO:0000313" key="2">
    <source>
        <dbReference type="EMBL" id="KJP88772.1"/>
    </source>
</evidence>
<protein>
    <submittedName>
        <fullName evidence="2">Uncharacterized protein</fullName>
    </submittedName>
</protein>
<proteinExistence type="predicted"/>
<feature type="compositionally biased region" description="Acidic residues" evidence="1">
    <location>
        <begin position="349"/>
        <end position="362"/>
    </location>
</feature>